<evidence type="ECO:0000256" key="1">
    <source>
        <dbReference type="SAM" id="Phobius"/>
    </source>
</evidence>
<keyword evidence="1" id="KW-0812">Transmembrane</keyword>
<keyword evidence="1" id="KW-0472">Membrane</keyword>
<keyword evidence="1" id="KW-1133">Transmembrane helix</keyword>
<reference evidence="3" key="1">
    <citation type="submission" date="2010-08" db="EMBL/GenBank/DDBJ databases">
        <authorList>
            <consortium name="Caenorhabditis japonica Sequencing Consortium"/>
            <person name="Wilson R.K."/>
        </authorList>
    </citation>
    <scope>NUCLEOTIDE SEQUENCE [LARGE SCALE GENOMIC DNA]</scope>
    <source>
        <strain evidence="3">DF5081</strain>
    </source>
</reference>
<dbReference type="AlphaFoldDB" id="A0A8R1DY51"/>
<organism evidence="2 3">
    <name type="scientific">Caenorhabditis japonica</name>
    <dbReference type="NCBI Taxonomy" id="281687"/>
    <lineage>
        <taxon>Eukaryota</taxon>
        <taxon>Metazoa</taxon>
        <taxon>Ecdysozoa</taxon>
        <taxon>Nematoda</taxon>
        <taxon>Chromadorea</taxon>
        <taxon>Rhabditida</taxon>
        <taxon>Rhabditina</taxon>
        <taxon>Rhabditomorpha</taxon>
        <taxon>Rhabditoidea</taxon>
        <taxon>Rhabditidae</taxon>
        <taxon>Peloderinae</taxon>
        <taxon>Caenorhabditis</taxon>
    </lineage>
</organism>
<reference evidence="2" key="2">
    <citation type="submission" date="2022-06" db="UniProtKB">
        <authorList>
            <consortium name="EnsemblMetazoa"/>
        </authorList>
    </citation>
    <scope>IDENTIFICATION</scope>
    <source>
        <strain evidence="2">DF5081</strain>
    </source>
</reference>
<feature type="transmembrane region" description="Helical" evidence="1">
    <location>
        <begin position="249"/>
        <end position="271"/>
    </location>
</feature>
<protein>
    <recommendedName>
        <fullName evidence="4">Domain of unknown function WSN domain-containing protein</fullName>
    </recommendedName>
</protein>
<accession>A0A8R1DY51</accession>
<evidence type="ECO:0000313" key="3">
    <source>
        <dbReference type="Proteomes" id="UP000005237"/>
    </source>
</evidence>
<keyword evidence="3" id="KW-1185">Reference proteome</keyword>
<dbReference type="EnsemblMetazoa" id="CJA15092.1">
    <property type="protein sequence ID" value="CJA15092.1"/>
    <property type="gene ID" value="WBGene00134296"/>
</dbReference>
<dbReference type="Proteomes" id="UP000005237">
    <property type="component" value="Unassembled WGS sequence"/>
</dbReference>
<name>A0A8R1DY51_CAEJA</name>
<evidence type="ECO:0000313" key="2">
    <source>
        <dbReference type="EnsemblMetazoa" id="CJA15092.1"/>
    </source>
</evidence>
<proteinExistence type="predicted"/>
<sequence length="289" mass="32552">MKQVLMEILDVQDKFLVGTTNKTGVLEAINAVKALDSLTTEIKETITATTKILKELEVHDNILPKPRITDILFSSDIYKFNFSEIATIASSMDAYSKLVLKELEVPNTNIETLVDDFVELVKCSFRMSVTMSRLDIPNGFKIFAESLQSLDSFGTDIEKYLRLTDPAYIKGLTETLNSLMQSSTKTEIFLNSAGITRFKRQLDVIDKVFSTTVRASDKKTLIGFPQGSKDFEALLNDLDDDWLKKVTTLLIFGATVAILVISGLFAVFMWFRKRTTKQDIKQVEKKSIS</sequence>
<evidence type="ECO:0008006" key="4">
    <source>
        <dbReference type="Google" id="ProtNLM"/>
    </source>
</evidence>